<proteinExistence type="predicted"/>
<evidence type="ECO:0000313" key="5">
    <source>
        <dbReference type="Ensembl" id="ENSNNAP00000006142.1"/>
    </source>
</evidence>
<dbReference type="Ensembl" id="ENSNNAT00000006417.1">
    <property type="protein sequence ID" value="ENSNNAP00000006142.1"/>
    <property type="gene ID" value="ENSNNAG00000004164.1"/>
</dbReference>
<evidence type="ECO:0000256" key="1">
    <source>
        <dbReference type="ARBA" id="ARBA00004613"/>
    </source>
</evidence>
<accession>A0A8C6X363</accession>
<dbReference type="GeneTree" id="ENSGT00730000113550"/>
<sequence length="132" mass="14489">MNILTLLELPSFSEVNTTSSKKLVCPSCFAYNNKTCDGKQMHCKKDQDKCFTVSGTFTKGSAAAQEFAAKGCTTSRTILKNNTTVTFGDNSYKLENVQLEEAKSGASWISNCLSFAILLPSVLWFLLDSSLY</sequence>
<name>A0A8C6X363_NAJNA</name>
<keyword evidence="3" id="KW-1015">Disulfide bond</keyword>
<feature type="domain" description="UPAR/Ly6" evidence="4">
    <location>
        <begin position="22"/>
        <end position="84"/>
    </location>
</feature>
<evidence type="ECO:0000256" key="2">
    <source>
        <dbReference type="ARBA" id="ARBA00022525"/>
    </source>
</evidence>
<dbReference type="GO" id="GO:0005576">
    <property type="term" value="C:extracellular region"/>
    <property type="evidence" value="ECO:0007669"/>
    <property type="project" value="UniProtKB-SubCell"/>
</dbReference>
<dbReference type="Pfam" id="PF00021">
    <property type="entry name" value="UPAR_LY6"/>
    <property type="match status" value="1"/>
</dbReference>
<evidence type="ECO:0000313" key="6">
    <source>
        <dbReference type="Proteomes" id="UP000694559"/>
    </source>
</evidence>
<organism evidence="5 6">
    <name type="scientific">Naja naja</name>
    <name type="common">Indian cobra</name>
    <dbReference type="NCBI Taxonomy" id="35670"/>
    <lineage>
        <taxon>Eukaryota</taxon>
        <taxon>Metazoa</taxon>
        <taxon>Chordata</taxon>
        <taxon>Craniata</taxon>
        <taxon>Vertebrata</taxon>
        <taxon>Euteleostomi</taxon>
        <taxon>Lepidosauria</taxon>
        <taxon>Squamata</taxon>
        <taxon>Bifurcata</taxon>
        <taxon>Unidentata</taxon>
        <taxon>Episquamata</taxon>
        <taxon>Toxicofera</taxon>
        <taxon>Serpentes</taxon>
        <taxon>Colubroidea</taxon>
        <taxon>Elapidae</taxon>
        <taxon>Elapinae</taxon>
        <taxon>Naja</taxon>
    </lineage>
</organism>
<comment type="subcellular location">
    <subcellularLocation>
        <location evidence="1">Secreted</location>
    </subcellularLocation>
</comment>
<reference evidence="5" key="2">
    <citation type="submission" date="2025-09" db="UniProtKB">
        <authorList>
            <consortium name="Ensembl"/>
        </authorList>
    </citation>
    <scope>IDENTIFICATION</scope>
</reference>
<dbReference type="AlphaFoldDB" id="A0A8C6X363"/>
<dbReference type="SUPFAM" id="SSF57302">
    <property type="entry name" value="Snake toxin-like"/>
    <property type="match status" value="1"/>
</dbReference>
<keyword evidence="2" id="KW-0964">Secreted</keyword>
<dbReference type="InterPro" id="IPR016054">
    <property type="entry name" value="LY6_UPA_recep-like"/>
</dbReference>
<reference evidence="5" key="1">
    <citation type="submission" date="2025-08" db="UniProtKB">
        <authorList>
            <consortium name="Ensembl"/>
        </authorList>
    </citation>
    <scope>IDENTIFICATION</scope>
</reference>
<dbReference type="Gene3D" id="2.10.60.10">
    <property type="entry name" value="CD59"/>
    <property type="match status" value="1"/>
</dbReference>
<keyword evidence="6" id="KW-1185">Reference proteome</keyword>
<dbReference type="InterPro" id="IPR045860">
    <property type="entry name" value="Snake_toxin-like_sf"/>
</dbReference>
<dbReference type="OrthoDB" id="9042679at2759"/>
<evidence type="ECO:0000256" key="3">
    <source>
        <dbReference type="ARBA" id="ARBA00023157"/>
    </source>
</evidence>
<protein>
    <recommendedName>
        <fullName evidence="4">UPAR/Ly6 domain-containing protein</fullName>
    </recommendedName>
</protein>
<dbReference type="Proteomes" id="UP000694559">
    <property type="component" value="Unplaced"/>
</dbReference>
<evidence type="ECO:0000259" key="4">
    <source>
        <dbReference type="Pfam" id="PF00021"/>
    </source>
</evidence>